<dbReference type="Pfam" id="PF00069">
    <property type="entry name" value="Pkinase"/>
    <property type="match status" value="1"/>
</dbReference>
<dbReference type="InterPro" id="IPR011990">
    <property type="entry name" value="TPR-like_helical_dom_sf"/>
</dbReference>
<dbReference type="Gene3D" id="3.30.200.20">
    <property type="entry name" value="Phosphorylase Kinase, domain 1"/>
    <property type="match status" value="1"/>
</dbReference>
<comment type="catalytic activity">
    <reaction evidence="8">
        <text>L-seryl-[protein] + ATP = O-phospho-L-seryl-[protein] + ADP + H(+)</text>
        <dbReference type="Rhea" id="RHEA:17989"/>
        <dbReference type="Rhea" id="RHEA-COMP:9863"/>
        <dbReference type="Rhea" id="RHEA-COMP:11604"/>
        <dbReference type="ChEBI" id="CHEBI:15378"/>
        <dbReference type="ChEBI" id="CHEBI:29999"/>
        <dbReference type="ChEBI" id="CHEBI:30616"/>
        <dbReference type="ChEBI" id="CHEBI:83421"/>
        <dbReference type="ChEBI" id="CHEBI:456216"/>
        <dbReference type="EC" id="2.7.12.1"/>
    </reaction>
</comment>
<dbReference type="SMART" id="SM00220">
    <property type="entry name" value="S_TKc"/>
    <property type="match status" value="1"/>
</dbReference>
<dbReference type="GO" id="GO:0004712">
    <property type="term" value="F:protein serine/threonine/tyrosine kinase activity"/>
    <property type="evidence" value="ECO:0007669"/>
    <property type="project" value="UniProtKB-EC"/>
</dbReference>
<evidence type="ECO:0000256" key="5">
    <source>
        <dbReference type="ARBA" id="ARBA00022777"/>
    </source>
</evidence>
<evidence type="ECO:0000256" key="13">
    <source>
        <dbReference type="ARBA" id="ARBA00093413"/>
    </source>
</evidence>
<dbReference type="CDD" id="cd14131">
    <property type="entry name" value="PKc_Mps1"/>
    <property type="match status" value="1"/>
</dbReference>
<dbReference type="Proteomes" id="UP000694728">
    <property type="component" value="Unplaced"/>
</dbReference>
<dbReference type="InterPro" id="IPR008271">
    <property type="entry name" value="Ser/Thr_kinase_AS"/>
</dbReference>
<dbReference type="GO" id="GO:0098813">
    <property type="term" value="P:nuclear chromosome segregation"/>
    <property type="evidence" value="ECO:0007669"/>
    <property type="project" value="UniProtKB-ARBA"/>
</dbReference>
<organism evidence="16 17">
    <name type="scientific">Sus scrofa</name>
    <name type="common">Pig</name>
    <dbReference type="NCBI Taxonomy" id="9823"/>
    <lineage>
        <taxon>Eukaryota</taxon>
        <taxon>Metazoa</taxon>
        <taxon>Chordata</taxon>
        <taxon>Craniata</taxon>
        <taxon>Vertebrata</taxon>
        <taxon>Euteleostomi</taxon>
        <taxon>Mammalia</taxon>
        <taxon>Eutheria</taxon>
        <taxon>Laurasiatheria</taxon>
        <taxon>Artiodactyla</taxon>
        <taxon>Suina</taxon>
        <taxon>Suidae</taxon>
        <taxon>Sus</taxon>
    </lineage>
</organism>
<feature type="region of interest" description="Disordered" evidence="14">
    <location>
        <begin position="785"/>
        <end position="806"/>
    </location>
</feature>
<dbReference type="GO" id="GO:0004713">
    <property type="term" value="F:protein tyrosine kinase activity"/>
    <property type="evidence" value="ECO:0007669"/>
    <property type="project" value="UniProtKB-KW"/>
</dbReference>
<dbReference type="PANTHER" id="PTHR22974">
    <property type="entry name" value="MIXED LINEAGE PROTEIN KINASE"/>
    <property type="match status" value="1"/>
</dbReference>
<dbReference type="Ensembl" id="ENSSSCT00025056077.1">
    <property type="protein sequence ID" value="ENSSSCP00025023763.1"/>
    <property type="gene ID" value="ENSSSCG00025040577.1"/>
</dbReference>
<keyword evidence="3" id="KW-0808">Transferase</keyword>
<sequence length="806" mass="91087">MEAEDLGGRELTIDSIMNKVRDIKNKFKNEDLTDELSLNKVSADTTDNSGTVNQMMMMANNPEDWLNLLLKLEKNSVPLNDALLNKLIGRYNQAIEALPPDKYGQNESFARIQVRFAELKAIQEPDDARDYFQMARANCKKFAFVHISFAQFELSQAPTVSNVQEPFSSTLGHLQNRNISCDSRGQTAKARFLYGENIPPQDAETGHRNPLKQTNKGKRACPFGRVPVNLLSSPDYHEKMDGPVVPTFTKRQFSGSECRDAVVPGTKSSGNDSSELRSLKSVQNIRSKEPLMTDEKSSKIITDSITLKNKNESSLLTKLEETKEHQEPKIPESNQKYWQSKNKLENQNPDASSNQWQMPEMIQKVDTEPKQTTFEQPAFSVSKQSPPISAPKWIDPKSICKTPSSSALDDYMSCFRTPVVKNDFPPACQLSTPYSQLACFQQQQQQIPVTPLQNLQISASSSNECISVKGKIYSILKQIGSGGSSKVFQVLNEKKQIHAIKYVNLEEADSQTIDSYRNEIAYLNKLQQHSDKIIRLYDYEITDQYIYMVMECGNIDLNSWLKKKKSINPWERKSYWKNMLEAVYTIHQHGIIHSDLKPANFLIVDGMLKLIDFGIANQMQPDTTSIIKDSQVGTVNYMPPEAIKDMSSSRENGKSKSKISPKSDVWSLGCILYYMTYGKTPFQHIINQISKLHAIIDPNHEIEFPDIPEKDLQDVLKCCLIRDPKKRISIPELLAHPYVQIQTHPGNQMAKGTTEEMKYVLGQLVGLNSPNSILKAAKTLYEHYSGGESHDSSSSSETLGKKWGKK</sequence>
<dbReference type="Ensembl" id="ENSSSCT00045027627.1">
    <property type="protein sequence ID" value="ENSSSCP00045019112.1"/>
    <property type="gene ID" value="ENSSSCG00045016017.1"/>
</dbReference>
<evidence type="ECO:0000256" key="10">
    <source>
        <dbReference type="ARBA" id="ARBA00051680"/>
    </source>
</evidence>
<evidence type="ECO:0000256" key="8">
    <source>
        <dbReference type="ARBA" id="ARBA00049003"/>
    </source>
</evidence>
<evidence type="ECO:0000256" key="1">
    <source>
        <dbReference type="ARBA" id="ARBA00013203"/>
    </source>
</evidence>
<dbReference type="GO" id="GO:0005524">
    <property type="term" value="F:ATP binding"/>
    <property type="evidence" value="ECO:0007669"/>
    <property type="project" value="UniProtKB-KW"/>
</dbReference>
<dbReference type="FunFam" id="3.30.200.20:FF:000131">
    <property type="entry name" value="Dual specificity protein kinase TTK"/>
    <property type="match status" value="1"/>
</dbReference>
<feature type="region of interest" description="Disordered" evidence="14">
    <location>
        <begin position="198"/>
        <end position="219"/>
    </location>
</feature>
<dbReference type="FunFam" id="1.10.510.10:FF:000308">
    <property type="entry name" value="Dual specificity protein kinase TTK"/>
    <property type="match status" value="1"/>
</dbReference>
<evidence type="ECO:0000256" key="6">
    <source>
        <dbReference type="ARBA" id="ARBA00022840"/>
    </source>
</evidence>
<dbReference type="InterPro" id="IPR000719">
    <property type="entry name" value="Prot_kinase_dom"/>
</dbReference>
<proteinExistence type="predicted"/>
<evidence type="ECO:0000256" key="12">
    <source>
        <dbReference type="ARBA" id="ARBA00074660"/>
    </source>
</evidence>
<evidence type="ECO:0000259" key="15">
    <source>
        <dbReference type="PROSITE" id="PS50011"/>
    </source>
</evidence>
<dbReference type="InterPro" id="IPR011009">
    <property type="entry name" value="Kinase-like_dom_sf"/>
</dbReference>
<evidence type="ECO:0000313" key="17">
    <source>
        <dbReference type="Proteomes" id="UP000694728"/>
    </source>
</evidence>
<dbReference type="Gene3D" id="1.10.510.10">
    <property type="entry name" value="Transferase(Phosphotransferase) domain 1"/>
    <property type="match status" value="1"/>
</dbReference>
<dbReference type="Gene3D" id="1.25.40.10">
    <property type="entry name" value="Tetratricopeptide repeat domain"/>
    <property type="match status" value="1"/>
</dbReference>
<comment type="catalytic activity">
    <reaction evidence="10">
        <text>L-tyrosyl-[protein] + ATP = O-phospho-L-tyrosyl-[protein] + ADP + H(+)</text>
        <dbReference type="Rhea" id="RHEA:10596"/>
        <dbReference type="Rhea" id="RHEA-COMP:10136"/>
        <dbReference type="Rhea" id="RHEA-COMP:20101"/>
        <dbReference type="ChEBI" id="CHEBI:15378"/>
        <dbReference type="ChEBI" id="CHEBI:30616"/>
        <dbReference type="ChEBI" id="CHEBI:46858"/>
        <dbReference type="ChEBI" id="CHEBI:61978"/>
        <dbReference type="ChEBI" id="CHEBI:456216"/>
        <dbReference type="EC" id="2.7.12.1"/>
    </reaction>
</comment>
<name>A0A8D1HH81_PIG</name>
<dbReference type="GO" id="GO:0007094">
    <property type="term" value="P:mitotic spindle assembly checkpoint signaling"/>
    <property type="evidence" value="ECO:0007669"/>
    <property type="project" value="UniProtKB-ARBA"/>
</dbReference>
<evidence type="ECO:0000256" key="2">
    <source>
        <dbReference type="ARBA" id="ARBA00022527"/>
    </source>
</evidence>
<gene>
    <name evidence="16" type="primary">TTK</name>
</gene>
<dbReference type="AlphaFoldDB" id="A0A8D1HH81"/>
<evidence type="ECO:0000256" key="14">
    <source>
        <dbReference type="SAM" id="MobiDB-lite"/>
    </source>
</evidence>
<dbReference type="Ensembl" id="ENSSSCT00065049818.1">
    <property type="protein sequence ID" value="ENSSSCP00065021555.1"/>
    <property type="gene ID" value="ENSSSCG00065036539.1"/>
</dbReference>
<feature type="domain" description="Protein kinase" evidence="15">
    <location>
        <begin position="473"/>
        <end position="739"/>
    </location>
</feature>
<dbReference type="PROSITE" id="PS50011">
    <property type="entry name" value="PROTEIN_KINASE_DOM"/>
    <property type="match status" value="1"/>
</dbReference>
<evidence type="ECO:0000256" key="4">
    <source>
        <dbReference type="ARBA" id="ARBA00022741"/>
    </source>
</evidence>
<dbReference type="GO" id="GO:0004674">
    <property type="term" value="F:protein serine/threonine kinase activity"/>
    <property type="evidence" value="ECO:0007669"/>
    <property type="project" value="UniProtKB-KW"/>
</dbReference>
<evidence type="ECO:0000256" key="7">
    <source>
        <dbReference type="ARBA" id="ARBA00023137"/>
    </source>
</evidence>
<dbReference type="Proteomes" id="UP000694727">
    <property type="component" value="Unplaced"/>
</dbReference>
<evidence type="ECO:0000256" key="11">
    <source>
        <dbReference type="ARBA" id="ARBA00065194"/>
    </source>
</evidence>
<dbReference type="InterPro" id="IPR027084">
    <property type="entry name" value="Mps1_cat"/>
</dbReference>
<dbReference type="EC" id="2.7.12.1" evidence="1"/>
<keyword evidence="2" id="KW-0723">Serine/threonine-protein kinase</keyword>
<dbReference type="PANTHER" id="PTHR22974:SF21">
    <property type="entry name" value="DUAL SPECIFICITY PROTEIN KINASE TTK"/>
    <property type="match status" value="1"/>
</dbReference>
<reference evidence="16" key="1">
    <citation type="submission" date="2025-05" db="UniProtKB">
        <authorList>
            <consortium name="Ensembl"/>
        </authorList>
    </citation>
    <scope>IDENTIFICATION</scope>
</reference>
<protein>
    <recommendedName>
        <fullName evidence="12">Dual specificity protein kinase TTK</fullName>
        <ecNumber evidence="1">2.7.12.1</ecNumber>
    </recommendedName>
</protein>
<keyword evidence="7" id="KW-0829">Tyrosine-protein kinase</keyword>
<keyword evidence="4" id="KW-0547">Nucleotide-binding</keyword>
<dbReference type="SUPFAM" id="SSF56112">
    <property type="entry name" value="Protein kinase-like (PK-like)"/>
    <property type="match status" value="1"/>
</dbReference>
<evidence type="ECO:0000313" key="16">
    <source>
        <dbReference type="Ensembl" id="ENSSSCP00045019112.1"/>
    </source>
</evidence>
<dbReference type="Proteomes" id="UP000694724">
    <property type="component" value="Unplaced"/>
</dbReference>
<evidence type="ECO:0000256" key="3">
    <source>
        <dbReference type="ARBA" id="ARBA00022679"/>
    </source>
</evidence>
<dbReference type="FunFam" id="1.25.40.10:FF:000101">
    <property type="entry name" value="Dual specificity protein kinase TTK"/>
    <property type="match status" value="1"/>
</dbReference>
<keyword evidence="6" id="KW-0067">ATP-binding</keyword>
<keyword evidence="5" id="KW-0418">Kinase</keyword>
<dbReference type="GO" id="GO:0000280">
    <property type="term" value="P:nuclear division"/>
    <property type="evidence" value="ECO:0007669"/>
    <property type="project" value="UniProtKB-ARBA"/>
</dbReference>
<comment type="catalytic activity">
    <reaction evidence="9">
        <text>L-threonyl-[protein] + ATP = O-phospho-L-threonyl-[protein] + ADP + H(+)</text>
        <dbReference type="Rhea" id="RHEA:46608"/>
        <dbReference type="Rhea" id="RHEA-COMP:11060"/>
        <dbReference type="Rhea" id="RHEA-COMP:11605"/>
        <dbReference type="ChEBI" id="CHEBI:15378"/>
        <dbReference type="ChEBI" id="CHEBI:30013"/>
        <dbReference type="ChEBI" id="CHEBI:30616"/>
        <dbReference type="ChEBI" id="CHEBI:61977"/>
        <dbReference type="ChEBI" id="CHEBI:456216"/>
        <dbReference type="EC" id="2.7.12.1"/>
    </reaction>
</comment>
<accession>A0A8D1HH81</accession>
<dbReference type="Ensembl" id="ENSSSCT00055015300.1">
    <property type="protein sequence ID" value="ENSSSCP00055012024.1"/>
    <property type="gene ID" value="ENSSSCG00055007735.1"/>
</dbReference>
<comment type="function">
    <text evidence="13">Involved in mitotic spindle assembly checkpoint signaling, a process that delays anaphase until chromosomes are bioriented on the spindle, and in the repair of incorrect mitotic kinetochore-spindle microtubule attachments. Phosphorylates MAD1L1 to promote the mitotic spindle assembly checkpoint. Phosphorylates CDCA8/Borealin leading to enhanced AURKB activity at the kinetochore. Phosphorylates SKA3 at 'Ser-34' leading to dissociation of the SKA complex from microtubules and destabilization of microtubule-kinetochore attachments. Phosphorylates KNL1, KNTC1 and autophosphorylates. Phosphorylates MCRS1 which enhances recruitment of KIF2A to the minus end of spindle microtubules and promotes chromosome alignment.</text>
</comment>
<comment type="subunit">
    <text evidence="11">Interacts with TPR; the interactions occurs in a microtubule-independent manner. Interacts with MAD1L1 and MAD2L1.</text>
</comment>
<dbReference type="PROSITE" id="PS00108">
    <property type="entry name" value="PROTEIN_KINASE_ST"/>
    <property type="match status" value="1"/>
</dbReference>
<dbReference type="Proteomes" id="UP000694725">
    <property type="component" value="Unplaced"/>
</dbReference>
<evidence type="ECO:0000256" key="9">
    <source>
        <dbReference type="ARBA" id="ARBA00049308"/>
    </source>
</evidence>